<keyword evidence="3" id="KW-0813">Transport</keyword>
<dbReference type="GO" id="GO:0019905">
    <property type="term" value="F:syntaxin binding"/>
    <property type="evidence" value="ECO:0007669"/>
    <property type="project" value="TreeGrafter"/>
</dbReference>
<dbReference type="GO" id="GO:0000938">
    <property type="term" value="C:GARP complex"/>
    <property type="evidence" value="ECO:0007669"/>
    <property type="project" value="InterPro"/>
</dbReference>
<dbReference type="OrthoDB" id="10259024at2759"/>
<feature type="region of interest" description="Disordered" evidence="7">
    <location>
        <begin position="144"/>
        <end position="166"/>
    </location>
</feature>
<feature type="region of interest" description="Disordered" evidence="7">
    <location>
        <begin position="338"/>
        <end position="375"/>
    </location>
</feature>
<comment type="subcellular location">
    <subcellularLocation>
        <location evidence="1">Golgi apparatus</location>
        <location evidence="1">trans-Golgi network</location>
    </subcellularLocation>
</comment>
<evidence type="ECO:0000256" key="5">
    <source>
        <dbReference type="ARBA" id="ARBA00023034"/>
    </source>
</evidence>
<dbReference type="GO" id="GO:0006896">
    <property type="term" value="P:Golgi to vacuole transport"/>
    <property type="evidence" value="ECO:0007669"/>
    <property type="project" value="TreeGrafter"/>
</dbReference>
<gene>
    <name evidence="9" type="ORF">FIBSPDRAFT_520532</name>
</gene>
<evidence type="ECO:0000259" key="8">
    <source>
        <dbReference type="Pfam" id="PF07928"/>
    </source>
</evidence>
<comment type="similarity">
    <text evidence="2">Belongs to the VPS54 family.</text>
</comment>
<feature type="compositionally biased region" description="Low complexity" evidence="7">
    <location>
        <begin position="684"/>
        <end position="694"/>
    </location>
</feature>
<protein>
    <submittedName>
        <fullName evidence="9">Vps54-domain-containing protein</fullName>
    </submittedName>
</protein>
<dbReference type="InterPro" id="IPR039745">
    <property type="entry name" value="Vps54"/>
</dbReference>
<keyword evidence="4" id="KW-0653">Protein transport</keyword>
<evidence type="ECO:0000256" key="3">
    <source>
        <dbReference type="ARBA" id="ARBA00022448"/>
    </source>
</evidence>
<feature type="region of interest" description="Disordered" evidence="7">
    <location>
        <begin position="668"/>
        <end position="726"/>
    </location>
</feature>
<feature type="region of interest" description="Disordered" evidence="7">
    <location>
        <begin position="1"/>
        <end position="54"/>
    </location>
</feature>
<organism evidence="9 10">
    <name type="scientific">Athelia psychrophila</name>
    <dbReference type="NCBI Taxonomy" id="1759441"/>
    <lineage>
        <taxon>Eukaryota</taxon>
        <taxon>Fungi</taxon>
        <taxon>Dikarya</taxon>
        <taxon>Basidiomycota</taxon>
        <taxon>Agaricomycotina</taxon>
        <taxon>Agaricomycetes</taxon>
        <taxon>Agaricomycetidae</taxon>
        <taxon>Atheliales</taxon>
        <taxon>Atheliaceae</taxon>
        <taxon>Athelia</taxon>
    </lineage>
</organism>
<keyword evidence="6" id="KW-0175">Coiled coil</keyword>
<feature type="compositionally biased region" description="Polar residues" evidence="7">
    <location>
        <begin position="882"/>
        <end position="896"/>
    </location>
</feature>
<evidence type="ECO:0000256" key="4">
    <source>
        <dbReference type="ARBA" id="ARBA00022927"/>
    </source>
</evidence>
<dbReference type="GO" id="GO:0042147">
    <property type="term" value="P:retrograde transport, endosome to Golgi"/>
    <property type="evidence" value="ECO:0007669"/>
    <property type="project" value="InterPro"/>
</dbReference>
<evidence type="ECO:0000313" key="10">
    <source>
        <dbReference type="Proteomes" id="UP000076532"/>
    </source>
</evidence>
<keyword evidence="5" id="KW-0333">Golgi apparatus</keyword>
<dbReference type="Pfam" id="PF07928">
    <property type="entry name" value="Vps54"/>
    <property type="match status" value="1"/>
</dbReference>
<feature type="domain" description="Vacuolar protein sorting-associated protein 54 C-terminal" evidence="8">
    <location>
        <begin position="735"/>
        <end position="845"/>
    </location>
</feature>
<dbReference type="PANTHER" id="PTHR12965:SF0">
    <property type="entry name" value="VACUOLAR PROTEIN SORTING-ASSOCIATED PROTEIN 54"/>
    <property type="match status" value="1"/>
</dbReference>
<dbReference type="InterPro" id="IPR012501">
    <property type="entry name" value="Vps54_C"/>
</dbReference>
<feature type="region of interest" description="Disordered" evidence="7">
    <location>
        <begin position="873"/>
        <end position="896"/>
    </location>
</feature>
<evidence type="ECO:0000256" key="1">
    <source>
        <dbReference type="ARBA" id="ARBA00004601"/>
    </source>
</evidence>
<evidence type="ECO:0000313" key="9">
    <source>
        <dbReference type="EMBL" id="KZP21189.1"/>
    </source>
</evidence>
<evidence type="ECO:0000256" key="6">
    <source>
        <dbReference type="ARBA" id="ARBA00023054"/>
    </source>
</evidence>
<feature type="compositionally biased region" description="Low complexity" evidence="7">
    <location>
        <begin position="146"/>
        <end position="158"/>
    </location>
</feature>
<accession>A0A166JT59</accession>
<dbReference type="EMBL" id="KV417549">
    <property type="protein sequence ID" value="KZP21189.1"/>
    <property type="molecule type" value="Genomic_DNA"/>
</dbReference>
<feature type="compositionally biased region" description="Polar residues" evidence="7">
    <location>
        <begin position="1"/>
        <end position="11"/>
    </location>
</feature>
<dbReference type="AlphaFoldDB" id="A0A166JT59"/>
<dbReference type="GO" id="GO:0015031">
    <property type="term" value="P:protein transport"/>
    <property type="evidence" value="ECO:0007669"/>
    <property type="project" value="UniProtKB-KW"/>
</dbReference>
<proteinExistence type="inferred from homology"/>
<dbReference type="Proteomes" id="UP000076532">
    <property type="component" value="Unassembled WGS sequence"/>
</dbReference>
<evidence type="ECO:0000256" key="2">
    <source>
        <dbReference type="ARBA" id="ARBA00009150"/>
    </source>
</evidence>
<feature type="region of interest" description="Disordered" evidence="7">
    <location>
        <begin position="93"/>
        <end position="113"/>
    </location>
</feature>
<dbReference type="GO" id="GO:0005829">
    <property type="term" value="C:cytosol"/>
    <property type="evidence" value="ECO:0007669"/>
    <property type="project" value="GOC"/>
</dbReference>
<keyword evidence="10" id="KW-1185">Reference proteome</keyword>
<dbReference type="PANTHER" id="PTHR12965">
    <property type="entry name" value="VACUOLAR PROTEIN SORTING 54"/>
    <property type="match status" value="1"/>
</dbReference>
<dbReference type="STRING" id="436010.A0A166JT59"/>
<reference evidence="9 10" key="1">
    <citation type="journal article" date="2016" name="Mol. Biol. Evol.">
        <title>Comparative Genomics of Early-Diverging Mushroom-Forming Fungi Provides Insights into the Origins of Lignocellulose Decay Capabilities.</title>
        <authorList>
            <person name="Nagy L.G."/>
            <person name="Riley R."/>
            <person name="Tritt A."/>
            <person name="Adam C."/>
            <person name="Daum C."/>
            <person name="Floudas D."/>
            <person name="Sun H."/>
            <person name="Yadav J.S."/>
            <person name="Pangilinan J."/>
            <person name="Larsson K.H."/>
            <person name="Matsuura K."/>
            <person name="Barry K."/>
            <person name="Labutti K."/>
            <person name="Kuo R."/>
            <person name="Ohm R.A."/>
            <person name="Bhattacharya S.S."/>
            <person name="Shirouzu T."/>
            <person name="Yoshinaga Y."/>
            <person name="Martin F.M."/>
            <person name="Grigoriev I.V."/>
            <person name="Hibbett D.S."/>
        </authorList>
    </citation>
    <scope>NUCLEOTIDE SEQUENCE [LARGE SCALE GENOMIC DNA]</scope>
    <source>
        <strain evidence="9 10">CBS 109695</strain>
    </source>
</reference>
<name>A0A166JT59_9AGAM</name>
<evidence type="ECO:0000256" key="7">
    <source>
        <dbReference type="SAM" id="MobiDB-lite"/>
    </source>
</evidence>
<sequence length="896" mass="97730">MSDYTSNSPSREGSPVGNLPEIPSTRPYRFTFDPNRRGPASVSETTEGRGGDYFGVSPRVDVFGSSATALEIPSEWSSSRHGFHAISTVLNNPHKTQAPPKAHSALPSAPSADLPRVRRKDFDSYIRAVAPEWDRYERNAQLGREGAASLDGASSSSEASRRPGRAIPPLNVVPTVFFDSAFNLGDPGTFNAVTEQSDGEDPSALSHSLPLLEKLSHYADTIEQHLVQEISVRSTSFFAALTNLHDLRSESEECLDRIAKLRGLLSDVDEKSAKKGLEIIRRDGKVRNLGKVTTGVKEIEGVVDMTGVARGLVGAGRWGEALGVIEEMDALWKAEPVQTPPAILPPRRQTSSPLASMPESPTEEAPPKRPPLSAPLSSLQAFANLPQHLQSLTLEIASSLTTELVEVLRLDLIERINLDNGQGGNQAIDRKLENRILPLLQGLARTKGMREATVSWREVVLSEVRGTIKRHIPLFENGVEDTNADPADRSAHVEQLRAMDQDKFMELIRGVYKSLLGCVEGLRIQNYIVVQVVQSMSPTPSIEIPALQEELADVLASAAELSNSQAAKVISSRAEQHAKLDMPSFLVFFNESWSFVVKCEVICRRMIVGLRGAVVSQSKVFLQTYHQSRISQSAKLVEDEQWNPVEVTPALQHLADILVDAAMRDPPEITLSATGAPPPPASPTSPTSAHFPSTLVPGPTNGRTSASASPPTSPTRRSKTNGSSAAKHLRIESATYFTVSATTAVLALLVDYLRIIVNLSMLTTDTMSRAIEFLKAFNSRTCQVVLGAGAMRSAGLKNITAKHLALASQSLSIMIALIPYVRETFRRHLSMKQAVMLVEFDKLKRVRVSLYHPSTPAAHIHPHYHPHYHPTTIPTTIPHNPSPQSFLTPNLRTLAP</sequence>